<feature type="transmembrane region" description="Helical" evidence="14">
    <location>
        <begin position="471"/>
        <end position="491"/>
    </location>
</feature>
<comment type="similarity">
    <text evidence="2 13">Belongs to the sodium:solute symporter (SSF) (TC 2.A.21) family.</text>
</comment>
<dbReference type="GO" id="GO:0005307">
    <property type="term" value="F:choline:sodium symporter activity"/>
    <property type="evidence" value="ECO:0007669"/>
    <property type="project" value="TreeGrafter"/>
</dbReference>
<comment type="caution">
    <text evidence="15">The sequence shown here is derived from an EMBL/GenBank/DDBJ whole genome shotgun (WGS) entry which is preliminary data.</text>
</comment>
<keyword evidence="8" id="KW-0915">Sodium</keyword>
<evidence type="ECO:0000256" key="8">
    <source>
        <dbReference type="ARBA" id="ARBA00023053"/>
    </source>
</evidence>
<keyword evidence="7 14" id="KW-1133">Transmembrane helix</keyword>
<evidence type="ECO:0000256" key="12">
    <source>
        <dbReference type="ARBA" id="ARBA00023201"/>
    </source>
</evidence>
<dbReference type="PROSITE" id="PS50283">
    <property type="entry name" value="NA_SOLUT_SYMP_3"/>
    <property type="match status" value="1"/>
</dbReference>
<keyword evidence="9" id="KW-0406">Ion transport</keyword>
<feature type="transmembrane region" description="Helical" evidence="14">
    <location>
        <begin position="269"/>
        <end position="290"/>
    </location>
</feature>
<keyword evidence="12" id="KW-0739">Sodium transport</keyword>
<evidence type="ECO:0000313" key="16">
    <source>
        <dbReference type="Proteomes" id="UP000762676"/>
    </source>
</evidence>
<feature type="transmembrane region" description="Helical" evidence="14">
    <location>
        <begin position="50"/>
        <end position="70"/>
    </location>
</feature>
<evidence type="ECO:0000313" key="15">
    <source>
        <dbReference type="EMBL" id="GFS10728.1"/>
    </source>
</evidence>
<evidence type="ECO:0000256" key="10">
    <source>
        <dbReference type="ARBA" id="ARBA00023136"/>
    </source>
</evidence>
<protein>
    <submittedName>
        <fullName evidence="15">High-affinity choline transporter 1-like</fullName>
    </submittedName>
</protein>
<dbReference type="Pfam" id="PF00474">
    <property type="entry name" value="SSF"/>
    <property type="match status" value="1"/>
</dbReference>
<organism evidence="15 16">
    <name type="scientific">Elysia marginata</name>
    <dbReference type="NCBI Taxonomy" id="1093978"/>
    <lineage>
        <taxon>Eukaryota</taxon>
        <taxon>Metazoa</taxon>
        <taxon>Spiralia</taxon>
        <taxon>Lophotrochozoa</taxon>
        <taxon>Mollusca</taxon>
        <taxon>Gastropoda</taxon>
        <taxon>Heterobranchia</taxon>
        <taxon>Euthyneura</taxon>
        <taxon>Panpulmonata</taxon>
        <taxon>Sacoglossa</taxon>
        <taxon>Placobranchoidea</taxon>
        <taxon>Plakobranchidae</taxon>
        <taxon>Elysia</taxon>
    </lineage>
</organism>
<dbReference type="Gene3D" id="1.20.1730.10">
    <property type="entry name" value="Sodium/glucose cotransporter"/>
    <property type="match status" value="1"/>
</dbReference>
<name>A0AAV4IJN3_9GAST</name>
<proteinExistence type="inferred from homology"/>
<evidence type="ECO:0000256" key="13">
    <source>
        <dbReference type="RuleBase" id="RU362091"/>
    </source>
</evidence>
<dbReference type="PANTHER" id="PTHR45897:SF4">
    <property type="entry name" value="HIGH-AFFINITY CHOLINE TRANSPORTER 1"/>
    <property type="match status" value="1"/>
</dbReference>
<keyword evidence="4 14" id="KW-0812">Transmembrane</keyword>
<reference evidence="15 16" key="1">
    <citation type="journal article" date="2021" name="Elife">
        <title>Chloroplast acquisition without the gene transfer in kleptoplastic sea slugs, Plakobranchus ocellatus.</title>
        <authorList>
            <person name="Maeda T."/>
            <person name="Takahashi S."/>
            <person name="Yoshida T."/>
            <person name="Shimamura S."/>
            <person name="Takaki Y."/>
            <person name="Nagai Y."/>
            <person name="Toyoda A."/>
            <person name="Suzuki Y."/>
            <person name="Arimoto A."/>
            <person name="Ishii H."/>
            <person name="Satoh N."/>
            <person name="Nishiyama T."/>
            <person name="Hasebe M."/>
            <person name="Maruyama T."/>
            <person name="Minagawa J."/>
            <person name="Obokata J."/>
            <person name="Shigenobu S."/>
        </authorList>
    </citation>
    <scope>NUCLEOTIDE SEQUENCE [LARGE SCALE GENOMIC DNA]</scope>
</reference>
<feature type="transmembrane region" description="Helical" evidence="14">
    <location>
        <begin position="164"/>
        <end position="188"/>
    </location>
</feature>
<evidence type="ECO:0000256" key="7">
    <source>
        <dbReference type="ARBA" id="ARBA00022989"/>
    </source>
</evidence>
<evidence type="ECO:0000256" key="2">
    <source>
        <dbReference type="ARBA" id="ARBA00006434"/>
    </source>
</evidence>
<evidence type="ECO:0000256" key="6">
    <source>
        <dbReference type="ARBA" id="ARBA00022979"/>
    </source>
</evidence>
<dbReference type="InterPro" id="IPR001734">
    <property type="entry name" value="Na/solute_symporter"/>
</dbReference>
<keyword evidence="6" id="KW-0530">Neurotransmitter biosynthesis</keyword>
<feature type="transmembrane region" description="Helical" evidence="14">
    <location>
        <begin position="228"/>
        <end position="249"/>
    </location>
</feature>
<evidence type="ECO:0000256" key="14">
    <source>
        <dbReference type="SAM" id="Phobius"/>
    </source>
</evidence>
<feature type="transmembrane region" description="Helical" evidence="14">
    <location>
        <begin position="311"/>
        <end position="330"/>
    </location>
</feature>
<evidence type="ECO:0000256" key="9">
    <source>
        <dbReference type="ARBA" id="ARBA00023065"/>
    </source>
</evidence>
<dbReference type="AlphaFoldDB" id="A0AAV4IJN3"/>
<feature type="transmembrane region" description="Helical" evidence="14">
    <location>
        <begin position="437"/>
        <end position="459"/>
    </location>
</feature>
<dbReference type="EMBL" id="BMAT01013347">
    <property type="protein sequence ID" value="GFS10728.1"/>
    <property type="molecule type" value="Genomic_DNA"/>
</dbReference>
<evidence type="ECO:0000256" key="11">
    <source>
        <dbReference type="ARBA" id="ARBA00023180"/>
    </source>
</evidence>
<keyword evidence="3" id="KW-0813">Transport</keyword>
<evidence type="ECO:0000256" key="4">
    <source>
        <dbReference type="ARBA" id="ARBA00022692"/>
    </source>
</evidence>
<comment type="subcellular location">
    <subcellularLocation>
        <location evidence="1">Membrane</location>
        <topology evidence="1">Multi-pass membrane protein</topology>
    </subcellularLocation>
</comment>
<dbReference type="GO" id="GO:0005886">
    <property type="term" value="C:plasma membrane"/>
    <property type="evidence" value="ECO:0007669"/>
    <property type="project" value="TreeGrafter"/>
</dbReference>
<gene>
    <name evidence="15" type="ORF">ElyMa_006653400</name>
</gene>
<dbReference type="InterPro" id="IPR052244">
    <property type="entry name" value="Choline_transporter"/>
</dbReference>
<sequence>MRRAKKASTGKLNLERYLVCFPTPKQSRKHEEYNVRTTETAIRTTMAINIPGLIAVIAFYIAILVIGIVYGRKTGKSKSNEAVLLADRSLGGFVSVFTITATMVGGGYLNGSAESASRDGVLYAQAPVGYCAGLLISALLYAPKMRGEGYITMFDPLQMKYGKHIGALLIIPQIFGDLFWSAAVLAALGATISIILDINATLAIVISSAVAIFYTFMGGLYSVAYTDVIQLLFIAVGLIVAFPFSLTHPAVDLERVADNWLGDIPQKTIASYVDVFLLCICGGIPWQAFYQRILACRTVRVAQISTSIASVFALLMAIPAVVMGIAGSAADWNATNYDGPIPLPDDMASFMLPLALNYLSPLPIAILGIGAISAAVMSSADSCILSTSSILTKNVYQDIIRPKASETELVWVLRISILVVGTLGTLIAIFADTIYGLFILCSDLMYVVLFPQLTITLWMPQSNSYGSLTGFVVSFGLRLLSGEPVLGLAPVIRYYGYDAAMDTQLFPFRTFIMLIGAVCIVTVSLLTNFVFSSGIIPERYDYLKCLRQRTISMRTDTIVRQPQEIEAFGATSTMKCSQNGASANNQLE</sequence>
<feature type="transmembrane region" description="Helical" evidence="14">
    <location>
        <begin position="411"/>
        <end position="431"/>
    </location>
</feature>
<dbReference type="Proteomes" id="UP000762676">
    <property type="component" value="Unassembled WGS sequence"/>
</dbReference>
<accession>A0AAV4IJN3</accession>
<keyword evidence="11" id="KW-0325">Glycoprotein</keyword>
<feature type="transmembrane region" description="Helical" evidence="14">
    <location>
        <begin position="121"/>
        <end position="143"/>
    </location>
</feature>
<keyword evidence="10 14" id="KW-0472">Membrane</keyword>
<evidence type="ECO:0000256" key="3">
    <source>
        <dbReference type="ARBA" id="ARBA00022448"/>
    </source>
</evidence>
<dbReference type="InterPro" id="IPR038377">
    <property type="entry name" value="Na/Glc_symporter_sf"/>
</dbReference>
<keyword evidence="16" id="KW-1185">Reference proteome</keyword>
<keyword evidence="5" id="KW-0769">Symport</keyword>
<evidence type="ECO:0000256" key="5">
    <source>
        <dbReference type="ARBA" id="ARBA00022847"/>
    </source>
</evidence>
<dbReference type="CDD" id="cd11474">
    <property type="entry name" value="SLC5sbd_CHT"/>
    <property type="match status" value="1"/>
</dbReference>
<feature type="transmembrane region" description="Helical" evidence="14">
    <location>
        <begin position="511"/>
        <end position="531"/>
    </location>
</feature>
<evidence type="ECO:0000256" key="1">
    <source>
        <dbReference type="ARBA" id="ARBA00004141"/>
    </source>
</evidence>
<feature type="transmembrane region" description="Helical" evidence="14">
    <location>
        <begin position="194"/>
        <end position="216"/>
    </location>
</feature>
<dbReference type="GO" id="GO:0008292">
    <property type="term" value="P:acetylcholine biosynthetic process"/>
    <property type="evidence" value="ECO:0007669"/>
    <property type="project" value="TreeGrafter"/>
</dbReference>
<feature type="transmembrane region" description="Helical" evidence="14">
    <location>
        <begin position="350"/>
        <end position="376"/>
    </location>
</feature>
<dbReference type="PANTHER" id="PTHR45897">
    <property type="entry name" value="HIGH-AFFINITY CHOLINE TRANSPORTER 1"/>
    <property type="match status" value="1"/>
</dbReference>
<feature type="transmembrane region" description="Helical" evidence="14">
    <location>
        <begin position="90"/>
        <end position="109"/>
    </location>
</feature>